<evidence type="ECO:0000313" key="15">
    <source>
        <dbReference type="Proteomes" id="UP000230069"/>
    </source>
</evidence>
<feature type="transmembrane region" description="Helical" evidence="10">
    <location>
        <begin position="154"/>
        <end position="174"/>
    </location>
</feature>
<evidence type="ECO:0000259" key="11">
    <source>
        <dbReference type="Pfam" id="PF00999"/>
    </source>
</evidence>
<evidence type="ECO:0000256" key="5">
    <source>
        <dbReference type="ARBA" id="ARBA00022958"/>
    </source>
</evidence>
<keyword evidence="6 10" id="KW-1133">Transmembrane helix</keyword>
<evidence type="ECO:0000259" key="12">
    <source>
        <dbReference type="Pfam" id="PF23256"/>
    </source>
</evidence>
<dbReference type="Gene3D" id="3.40.50.12370">
    <property type="match status" value="1"/>
</dbReference>
<dbReference type="Pfam" id="PF00999">
    <property type="entry name" value="Na_H_Exchanger"/>
    <property type="match status" value="1"/>
</dbReference>
<dbReference type="InterPro" id="IPR006153">
    <property type="entry name" value="Cation/H_exchanger_TM"/>
</dbReference>
<dbReference type="InParanoid" id="A0A2G5D1Q8"/>
<dbReference type="Gene3D" id="1.20.1530.20">
    <property type="match status" value="1"/>
</dbReference>
<sequence length="673" mass="75077">MDINMITKSGAKSLVIGFASFAFPLIITMPVAFIVKSYLTSDTNLGSMLPYIALTESQTSFHVIFSLLADLKLLNSEIGRLAMSSSMISNVFCFITLLLKMTLEESFQASSSNWSVLKVTSIVCMVMVVMYIMRPIMLWIVRQTPEGSSNVKEVHVLLIFLMVLATSFFGQVVGQPVLFGPMILGLAVPPGPPLGTTLQSKLDSVVSSILLPLYYVGSVGRTDRLDITATGLRLVMLIAFLAFLGKLIGAVLPSMYCEMPFQDALALGLIMGSQGLVDLHLYRRALFFGVINNGVYTIMIYCSVVIAGTTSIWVKFMYRPSRRYMLSKSTLQQNINSTEFRILACVYRESNAPTIIEILEASNPVRESPIGVYLLHLIELQRIATPLLIAHRKNDTYSIHYNRSRRIINAFNLFEKQNQGLVSLMSFTAMSPYGSMHDDICSLAVDRKTSLIILPFHKQRTLDGLVETNNSIRSVNRNVLQLSPCSVGILIDRGDPSTGTSRMLGTKDAYYNIAIIFLGGADDREVLTYAMRMGDHPHTTLTVIRFRPADDKEATIMTKDKRLDTEIISEYKHRFMGNDRMSYREEVVNDGIGIITVTKAMGDSYDLIMVGRQHSGRESDLVNKGLVEWNEYPELGFLGDMFATSESQTEVSILVLQQHCYISEDLLHGPDYV</sequence>
<evidence type="ECO:0000256" key="7">
    <source>
        <dbReference type="ARBA" id="ARBA00023065"/>
    </source>
</evidence>
<keyword evidence="5" id="KW-0630">Potassium</keyword>
<evidence type="ECO:0000256" key="2">
    <source>
        <dbReference type="ARBA" id="ARBA00022448"/>
    </source>
</evidence>
<dbReference type="STRING" id="218851.A0A2G5D1Q8"/>
<keyword evidence="3" id="KW-0633">Potassium transport</keyword>
<keyword evidence="8 10" id="KW-0472">Membrane</keyword>
<dbReference type="InterPro" id="IPR038770">
    <property type="entry name" value="Na+/solute_symporter_sf"/>
</dbReference>
<feature type="transmembrane region" description="Helical" evidence="10">
    <location>
        <begin position="294"/>
        <end position="318"/>
    </location>
</feature>
<evidence type="ECO:0000256" key="1">
    <source>
        <dbReference type="ARBA" id="ARBA00004141"/>
    </source>
</evidence>
<dbReference type="GO" id="GO:0012505">
    <property type="term" value="C:endomembrane system"/>
    <property type="evidence" value="ECO:0007669"/>
    <property type="project" value="TreeGrafter"/>
</dbReference>
<proteinExistence type="inferred from homology"/>
<evidence type="ECO:0000256" key="10">
    <source>
        <dbReference type="SAM" id="Phobius"/>
    </source>
</evidence>
<evidence type="ECO:0000313" key="14">
    <source>
        <dbReference type="EMBL" id="PIA37456.1"/>
    </source>
</evidence>
<evidence type="ECO:0000256" key="4">
    <source>
        <dbReference type="ARBA" id="ARBA00022692"/>
    </source>
</evidence>
<dbReference type="PANTHER" id="PTHR32468">
    <property type="entry name" value="CATION/H + ANTIPORTER"/>
    <property type="match status" value="1"/>
</dbReference>
<dbReference type="AlphaFoldDB" id="A0A2G5D1Q8"/>
<name>A0A2G5D1Q8_AQUCA</name>
<dbReference type="GO" id="GO:0016020">
    <property type="term" value="C:membrane"/>
    <property type="evidence" value="ECO:0007669"/>
    <property type="project" value="UniProtKB-SubCell"/>
</dbReference>
<accession>A0A2G5D1Q8</accession>
<dbReference type="Pfam" id="PF23256">
    <property type="entry name" value="CHX17_2nd"/>
    <property type="match status" value="1"/>
</dbReference>
<evidence type="ECO:0000259" key="13">
    <source>
        <dbReference type="Pfam" id="PF23259"/>
    </source>
</evidence>
<feature type="transmembrane region" description="Helical" evidence="10">
    <location>
        <begin position="48"/>
        <end position="69"/>
    </location>
</feature>
<feature type="domain" description="Cation/H(+) antiporter central" evidence="12">
    <location>
        <begin position="372"/>
        <end position="494"/>
    </location>
</feature>
<keyword evidence="4 10" id="KW-0812">Transmembrane</keyword>
<feature type="transmembrane region" description="Helical" evidence="10">
    <location>
        <begin position="14"/>
        <end position="36"/>
    </location>
</feature>
<dbReference type="GO" id="GO:0015297">
    <property type="term" value="F:antiporter activity"/>
    <property type="evidence" value="ECO:0007669"/>
    <property type="project" value="InterPro"/>
</dbReference>
<feature type="transmembrane region" description="Helical" evidence="10">
    <location>
        <begin position="231"/>
        <end position="252"/>
    </location>
</feature>
<feature type="domain" description="Cation/H(+) antiporter C-terminal" evidence="13">
    <location>
        <begin position="513"/>
        <end position="659"/>
    </location>
</feature>
<keyword evidence="2" id="KW-0813">Transport</keyword>
<gene>
    <name evidence="14" type="ORF">AQUCO_03000199v1</name>
</gene>
<dbReference type="PANTHER" id="PTHR32468:SF66">
    <property type="entry name" value="CATION_H+ EXCHANGER DOMAIN-CONTAINING PROTEIN"/>
    <property type="match status" value="1"/>
</dbReference>
<dbReference type="Pfam" id="PF23259">
    <property type="entry name" value="CHX17_C"/>
    <property type="match status" value="1"/>
</dbReference>
<keyword evidence="7" id="KW-0406">Ion transport</keyword>
<evidence type="ECO:0000256" key="9">
    <source>
        <dbReference type="ARBA" id="ARBA00038341"/>
    </source>
</evidence>
<feature type="transmembrane region" description="Helical" evidence="10">
    <location>
        <begin position="81"/>
        <end position="103"/>
    </location>
</feature>
<reference evidence="14 15" key="1">
    <citation type="submission" date="2017-09" db="EMBL/GenBank/DDBJ databases">
        <title>WGS assembly of Aquilegia coerulea Goldsmith.</title>
        <authorList>
            <person name="Hodges S."/>
            <person name="Kramer E."/>
            <person name="Nordborg M."/>
            <person name="Tomkins J."/>
            <person name="Borevitz J."/>
            <person name="Derieg N."/>
            <person name="Yan J."/>
            <person name="Mihaltcheva S."/>
            <person name="Hayes R.D."/>
            <person name="Rokhsar D."/>
        </authorList>
    </citation>
    <scope>NUCLEOTIDE SEQUENCE [LARGE SCALE GENOMIC DNA]</scope>
    <source>
        <strain evidence="15">cv. Goldsmith</strain>
    </source>
</reference>
<comment type="subcellular location">
    <subcellularLocation>
        <location evidence="1">Membrane</location>
        <topology evidence="1">Multi-pass membrane protein</topology>
    </subcellularLocation>
</comment>
<feature type="transmembrane region" description="Helical" evidence="10">
    <location>
        <begin position="115"/>
        <end position="133"/>
    </location>
</feature>
<dbReference type="GO" id="GO:1902600">
    <property type="term" value="P:proton transmembrane transport"/>
    <property type="evidence" value="ECO:0007669"/>
    <property type="project" value="InterPro"/>
</dbReference>
<comment type="similarity">
    <text evidence="9">Belongs to the monovalent cation:proton antiporter 2 (CPA2) transporter (TC 2.A.37) family. CHX (TC 2.A.37.4) subfamily.</text>
</comment>
<dbReference type="GO" id="GO:0006813">
    <property type="term" value="P:potassium ion transport"/>
    <property type="evidence" value="ECO:0007669"/>
    <property type="project" value="UniProtKB-KW"/>
</dbReference>
<dbReference type="Proteomes" id="UP000230069">
    <property type="component" value="Unassembled WGS sequence"/>
</dbReference>
<dbReference type="InterPro" id="IPR057290">
    <property type="entry name" value="CHX17_C"/>
</dbReference>
<evidence type="ECO:0000256" key="3">
    <source>
        <dbReference type="ARBA" id="ARBA00022538"/>
    </source>
</evidence>
<dbReference type="OrthoDB" id="1868135at2759"/>
<dbReference type="GO" id="GO:0006885">
    <property type="term" value="P:regulation of pH"/>
    <property type="evidence" value="ECO:0007669"/>
    <property type="project" value="TreeGrafter"/>
</dbReference>
<feature type="domain" description="Cation/H+ exchanger transmembrane" evidence="11">
    <location>
        <begin position="1"/>
        <end position="310"/>
    </location>
</feature>
<organism evidence="14 15">
    <name type="scientific">Aquilegia coerulea</name>
    <name type="common">Rocky mountain columbine</name>
    <dbReference type="NCBI Taxonomy" id="218851"/>
    <lineage>
        <taxon>Eukaryota</taxon>
        <taxon>Viridiplantae</taxon>
        <taxon>Streptophyta</taxon>
        <taxon>Embryophyta</taxon>
        <taxon>Tracheophyta</taxon>
        <taxon>Spermatophyta</taxon>
        <taxon>Magnoliopsida</taxon>
        <taxon>Ranunculales</taxon>
        <taxon>Ranunculaceae</taxon>
        <taxon>Thalictroideae</taxon>
        <taxon>Aquilegia</taxon>
    </lineage>
</organism>
<dbReference type="InterPro" id="IPR050794">
    <property type="entry name" value="CPA2_transporter"/>
</dbReference>
<protein>
    <submittedName>
        <fullName evidence="14">Uncharacterized protein</fullName>
    </submittedName>
</protein>
<keyword evidence="15" id="KW-1185">Reference proteome</keyword>
<evidence type="ECO:0000256" key="8">
    <source>
        <dbReference type="ARBA" id="ARBA00023136"/>
    </source>
</evidence>
<evidence type="ECO:0000256" key="6">
    <source>
        <dbReference type="ARBA" id="ARBA00022989"/>
    </source>
</evidence>
<dbReference type="EMBL" id="KZ305047">
    <property type="protein sequence ID" value="PIA37456.1"/>
    <property type="molecule type" value="Genomic_DNA"/>
</dbReference>
<dbReference type="InterPro" id="IPR057291">
    <property type="entry name" value="CHX17_2nd"/>
</dbReference>